<accession>A0A225WYW5</accession>
<gene>
    <name evidence="3" type="ORF">PHMEG_0003136</name>
</gene>
<dbReference type="STRING" id="4795.A0A225WYW5"/>
<protein>
    <submittedName>
        <fullName evidence="3">Putative mitochondrial protein</fullName>
    </submittedName>
</protein>
<dbReference type="Proteomes" id="UP000198211">
    <property type="component" value="Unassembled WGS sequence"/>
</dbReference>
<sequence>MLRLWRGSRPLAALARGFSVVPAQPTVDAAAKASSQSIYSQRIGPKWQKHGFRDTFPTEGFDRALQFLMGRGISHTKALRAISYHILIVSLSPELMQSKITWLSKFGLSDEKINSIIVRAPSILGISLDKYEALVDWYLSHGVAKERQPYLFYVFPQGVSYSIKDNLDPKMTLLKDIGCDDGQITRILTTSAFIFRLSVDRMASNVEFLAKLGIPREQIPAVLAIAPQYLALTPTRIQEAVDMLDEMFGEGVGVRTMMKSRVLLFNVDGLRKSFDYLVSTVGLTPARLAKQVQLIGRSVDGILRPRVEFFKMIGVNDKEIRDNVKWVSISNREFFTRYPAYKAYLAEYKAHQKEIAHQA</sequence>
<evidence type="ECO:0000313" key="4">
    <source>
        <dbReference type="Proteomes" id="UP000198211"/>
    </source>
</evidence>
<comment type="similarity">
    <text evidence="1">Belongs to the mTERF family.</text>
</comment>
<name>A0A225WYW5_9STRA</name>
<dbReference type="EMBL" id="NBNE01000155">
    <property type="protein sequence ID" value="OWZ22198.1"/>
    <property type="molecule type" value="Genomic_DNA"/>
</dbReference>
<evidence type="ECO:0000256" key="1">
    <source>
        <dbReference type="ARBA" id="ARBA00007692"/>
    </source>
</evidence>
<dbReference type="InterPro" id="IPR038538">
    <property type="entry name" value="MTERF_sf"/>
</dbReference>
<dbReference type="PANTHER" id="PTHR13068">
    <property type="entry name" value="CGI-12 PROTEIN-RELATED"/>
    <property type="match status" value="1"/>
</dbReference>
<proteinExistence type="inferred from homology"/>
<dbReference type="Pfam" id="PF02536">
    <property type="entry name" value="mTERF"/>
    <property type="match status" value="1"/>
</dbReference>
<organism evidence="3 4">
    <name type="scientific">Phytophthora megakarya</name>
    <dbReference type="NCBI Taxonomy" id="4795"/>
    <lineage>
        <taxon>Eukaryota</taxon>
        <taxon>Sar</taxon>
        <taxon>Stramenopiles</taxon>
        <taxon>Oomycota</taxon>
        <taxon>Peronosporomycetes</taxon>
        <taxon>Peronosporales</taxon>
        <taxon>Peronosporaceae</taxon>
        <taxon>Phytophthora</taxon>
    </lineage>
</organism>
<keyword evidence="2" id="KW-0809">Transit peptide</keyword>
<dbReference type="InterPro" id="IPR003690">
    <property type="entry name" value="MTERF"/>
</dbReference>
<dbReference type="Gene3D" id="1.25.70.10">
    <property type="entry name" value="Transcription termination factor 3, mitochondrial"/>
    <property type="match status" value="1"/>
</dbReference>
<evidence type="ECO:0000256" key="2">
    <source>
        <dbReference type="ARBA" id="ARBA00022946"/>
    </source>
</evidence>
<comment type="caution">
    <text evidence="3">The sequence shown here is derived from an EMBL/GenBank/DDBJ whole genome shotgun (WGS) entry which is preliminary data.</text>
</comment>
<dbReference type="OrthoDB" id="154809at2759"/>
<dbReference type="SMART" id="SM00733">
    <property type="entry name" value="Mterf"/>
    <property type="match status" value="6"/>
</dbReference>
<dbReference type="PANTHER" id="PTHR13068:SF151">
    <property type="entry name" value="TRANSCRIPTION TERMINATION FACTOR MTERF9, CHLOROPLASTIC"/>
    <property type="match status" value="1"/>
</dbReference>
<dbReference type="AlphaFoldDB" id="A0A225WYW5"/>
<reference evidence="4" key="1">
    <citation type="submission" date="2017-03" db="EMBL/GenBank/DDBJ databases">
        <title>Phytopthora megakarya and P. palmivora, two closely related causual agents of cacao black pod achieved similar genome size and gene model numbers by different mechanisms.</title>
        <authorList>
            <person name="Ali S."/>
            <person name="Shao J."/>
            <person name="Larry D.J."/>
            <person name="Kronmiller B."/>
            <person name="Shen D."/>
            <person name="Strem M.D."/>
            <person name="Melnick R.L."/>
            <person name="Guiltinan M.J."/>
            <person name="Tyler B.M."/>
            <person name="Meinhardt L.W."/>
            <person name="Bailey B.A."/>
        </authorList>
    </citation>
    <scope>NUCLEOTIDE SEQUENCE [LARGE SCALE GENOMIC DNA]</scope>
    <source>
        <strain evidence="4">zdho120</strain>
    </source>
</reference>
<dbReference type="GO" id="GO:0003676">
    <property type="term" value="F:nucleic acid binding"/>
    <property type="evidence" value="ECO:0007669"/>
    <property type="project" value="InterPro"/>
</dbReference>
<evidence type="ECO:0000313" key="3">
    <source>
        <dbReference type="EMBL" id="OWZ22198.1"/>
    </source>
</evidence>
<keyword evidence="4" id="KW-1185">Reference proteome</keyword>